<protein>
    <submittedName>
        <fullName evidence="1">Uncharacterized protein</fullName>
    </submittedName>
</protein>
<evidence type="ECO:0000313" key="2">
    <source>
        <dbReference type="Proteomes" id="UP000075225"/>
    </source>
</evidence>
<accession>A0A151HC51</accession>
<dbReference type="Proteomes" id="UP000075225">
    <property type="component" value="Unassembled WGS sequence"/>
</dbReference>
<gene>
    <name evidence="1" type="ORF">TGPRC2_318575</name>
</gene>
<reference evidence="2" key="1">
    <citation type="submission" date="2016-03" db="EMBL/GenBank/DDBJ databases">
        <authorList>
            <person name="Sibley D."/>
            <person name="Venepally P."/>
            <person name="Karamycheva S."/>
            <person name="Hadjithomas M."/>
            <person name="Khan A."/>
            <person name="Brunk B."/>
            <person name="Roos D."/>
            <person name="Caler E."/>
            <person name="Lorenzi H."/>
        </authorList>
    </citation>
    <scope>NUCLEOTIDE SEQUENCE [LARGE SCALE GENOMIC DNA]</scope>
    <source>
        <strain evidence="2">TgCatPRC2</strain>
    </source>
</reference>
<dbReference type="AlphaFoldDB" id="A0A151HC51"/>
<sequence>MCMRMGKRVRIPFFLYVELPSNRACVSARPALSYVDSGQTPSTALRDTSMYRNMMAMSYASRANASRVRFSPTQTMFCAKTRCKSEENDCCSTTPSMSRRRWTARLSIKRPGTPVHDAYLKMVHKL</sequence>
<dbReference type="EMBL" id="AHZP02001568">
    <property type="protein sequence ID" value="KYK66906.1"/>
    <property type="molecule type" value="Genomic_DNA"/>
</dbReference>
<dbReference type="VEuPathDB" id="ToxoDB:TGPRC2_318575"/>
<name>A0A151HC51_TOXGO</name>
<evidence type="ECO:0000313" key="1">
    <source>
        <dbReference type="EMBL" id="KYK66906.1"/>
    </source>
</evidence>
<proteinExistence type="predicted"/>
<comment type="caution">
    <text evidence="1">The sequence shown here is derived from an EMBL/GenBank/DDBJ whole genome shotgun (WGS) entry which is preliminary data.</text>
</comment>
<organism evidence="1 2">
    <name type="scientific">Toxoplasma gondii TgCatPRC2</name>
    <dbReference type="NCBI Taxonomy" id="1130821"/>
    <lineage>
        <taxon>Eukaryota</taxon>
        <taxon>Sar</taxon>
        <taxon>Alveolata</taxon>
        <taxon>Apicomplexa</taxon>
        <taxon>Conoidasida</taxon>
        <taxon>Coccidia</taxon>
        <taxon>Eucoccidiorida</taxon>
        <taxon>Eimeriorina</taxon>
        <taxon>Sarcocystidae</taxon>
        <taxon>Toxoplasma</taxon>
    </lineage>
</organism>